<dbReference type="PANTHER" id="PTHR10314">
    <property type="entry name" value="CYSTATHIONINE BETA-SYNTHASE"/>
    <property type="match status" value="1"/>
</dbReference>
<gene>
    <name evidence="10" type="ORF">AAG570_008294</name>
</gene>
<dbReference type="EC" id="4.2.1.22" evidence="4"/>
<dbReference type="InterPro" id="IPR036052">
    <property type="entry name" value="TrpB-like_PALP_sf"/>
</dbReference>
<evidence type="ECO:0000256" key="4">
    <source>
        <dbReference type="ARBA" id="ARBA00012041"/>
    </source>
</evidence>
<dbReference type="InterPro" id="IPR001216">
    <property type="entry name" value="P-phosphate_BS"/>
</dbReference>
<evidence type="ECO:0000259" key="9">
    <source>
        <dbReference type="Pfam" id="PF00291"/>
    </source>
</evidence>
<dbReference type="NCBIfam" id="TIGR01137">
    <property type="entry name" value="cysta_beta"/>
    <property type="match status" value="1"/>
</dbReference>
<keyword evidence="11" id="KW-1185">Reference proteome</keyword>
<sequence length="362" mass="39347">MEGFIAPNKPSRCTWHPKTTEKSPHACRTNLSHNRMKILPNILHAIGDSPMVRLNHIPQAEGIKCEMLAKCEFLNPGGSVKDRIGFRMVQEAQHAGLLNSDSTIIEPTSGNTGLGLAMASAVFGYKCIIVMPKKMSDEKVCALKALGAKIIRTPTEAAFDSPEGLIAVAQKLNREIPNSIILNQYTNPGNPLAHYDGTGVEILTQCDNKLDMVVIGAGTGGTVTGVGRYIKDKLPSVKVVAVDPYGSILAEPPELNVSDVSLYEIEGIGYDFIPTVLDRSAVDQWVKTGDKESFIMSRRLIKEEGLLCGGSSGAAMVAALKVARELNSDQRCVVLLPDGIRNYMSKMAKDEWMVQKGFYDQE</sequence>
<evidence type="ECO:0000256" key="6">
    <source>
        <dbReference type="ARBA" id="ARBA00023122"/>
    </source>
</evidence>
<dbReference type="EMBL" id="JBFDAA010000023">
    <property type="protein sequence ID" value="KAL1110217.1"/>
    <property type="molecule type" value="Genomic_DNA"/>
</dbReference>
<comment type="similarity">
    <text evidence="3">Belongs to the cysteine synthase/cystathionine beta-synthase family.</text>
</comment>
<reference evidence="10 11" key="1">
    <citation type="submission" date="2024-07" db="EMBL/GenBank/DDBJ databases">
        <title>Chromosome-level genome assembly of the water stick insect Ranatra chinensis (Heteroptera: Nepidae).</title>
        <authorList>
            <person name="Liu X."/>
        </authorList>
    </citation>
    <scope>NUCLEOTIDE SEQUENCE [LARGE SCALE GENOMIC DNA]</scope>
    <source>
        <strain evidence="10">Cailab_2021Rc</strain>
        <tissue evidence="10">Muscle</tissue>
    </source>
</reference>
<dbReference type="Gene3D" id="3.40.50.1100">
    <property type="match status" value="2"/>
</dbReference>
<evidence type="ECO:0000313" key="10">
    <source>
        <dbReference type="EMBL" id="KAL1110217.1"/>
    </source>
</evidence>
<dbReference type="InterPro" id="IPR001926">
    <property type="entry name" value="TrpB-like_PALP"/>
</dbReference>
<evidence type="ECO:0000313" key="11">
    <source>
        <dbReference type="Proteomes" id="UP001558652"/>
    </source>
</evidence>
<dbReference type="InterPro" id="IPR050214">
    <property type="entry name" value="Cys_Synth/Cystath_Beta-Synth"/>
</dbReference>
<dbReference type="PROSITE" id="PS00901">
    <property type="entry name" value="CYS_SYNTHASE"/>
    <property type="match status" value="1"/>
</dbReference>
<dbReference type="GO" id="GO:0030170">
    <property type="term" value="F:pyridoxal phosphate binding"/>
    <property type="evidence" value="ECO:0007669"/>
    <property type="project" value="UniProtKB-ARBA"/>
</dbReference>
<name>A0ABD0XU65_9HEMI</name>
<proteinExistence type="inferred from homology"/>
<dbReference type="GO" id="GO:0019344">
    <property type="term" value="P:cysteine biosynthetic process"/>
    <property type="evidence" value="ECO:0007669"/>
    <property type="project" value="UniProtKB-ARBA"/>
</dbReference>
<keyword evidence="6" id="KW-0129">CBS domain</keyword>
<organism evidence="10 11">
    <name type="scientific">Ranatra chinensis</name>
    <dbReference type="NCBI Taxonomy" id="642074"/>
    <lineage>
        <taxon>Eukaryota</taxon>
        <taxon>Metazoa</taxon>
        <taxon>Ecdysozoa</taxon>
        <taxon>Arthropoda</taxon>
        <taxon>Hexapoda</taxon>
        <taxon>Insecta</taxon>
        <taxon>Pterygota</taxon>
        <taxon>Neoptera</taxon>
        <taxon>Paraneoptera</taxon>
        <taxon>Hemiptera</taxon>
        <taxon>Heteroptera</taxon>
        <taxon>Panheteroptera</taxon>
        <taxon>Nepomorpha</taxon>
        <taxon>Nepidae</taxon>
        <taxon>Ranatrinae</taxon>
        <taxon>Ranatra</taxon>
    </lineage>
</organism>
<dbReference type="AlphaFoldDB" id="A0ABD0XU65"/>
<dbReference type="FunFam" id="3.40.50.1100:FF:000118">
    <property type="entry name" value="Related to CYS4-cystathionine beta-synthase"/>
    <property type="match status" value="1"/>
</dbReference>
<evidence type="ECO:0000256" key="1">
    <source>
        <dbReference type="ARBA" id="ARBA00001933"/>
    </source>
</evidence>
<dbReference type="Pfam" id="PF00291">
    <property type="entry name" value="PALP"/>
    <property type="match status" value="1"/>
</dbReference>
<evidence type="ECO:0000256" key="8">
    <source>
        <dbReference type="ARBA" id="ARBA00047490"/>
    </source>
</evidence>
<comment type="catalytic activity">
    <reaction evidence="8">
        <text>L-homocysteine + L-serine = L,L-cystathionine + H2O</text>
        <dbReference type="Rhea" id="RHEA:10112"/>
        <dbReference type="ChEBI" id="CHEBI:15377"/>
        <dbReference type="ChEBI" id="CHEBI:33384"/>
        <dbReference type="ChEBI" id="CHEBI:58161"/>
        <dbReference type="ChEBI" id="CHEBI:58199"/>
        <dbReference type="EC" id="4.2.1.22"/>
    </reaction>
</comment>
<dbReference type="Proteomes" id="UP001558652">
    <property type="component" value="Unassembled WGS sequence"/>
</dbReference>
<evidence type="ECO:0000256" key="2">
    <source>
        <dbReference type="ARBA" id="ARBA00005003"/>
    </source>
</evidence>
<protein>
    <recommendedName>
        <fullName evidence="7">Cystathionine beta-synthase</fullName>
        <ecNumber evidence="4">4.2.1.22</ecNumber>
    </recommendedName>
</protein>
<comment type="pathway">
    <text evidence="2">Amino-acid biosynthesis; L-cysteine biosynthesis; L-cysteine from L-homocysteine and L-serine: step 1/2.</text>
</comment>
<dbReference type="FunFam" id="3.40.50.1100:FF:000003">
    <property type="entry name" value="Cystathionine beta-synthase"/>
    <property type="match status" value="1"/>
</dbReference>
<dbReference type="SUPFAM" id="SSF53686">
    <property type="entry name" value="Tryptophan synthase beta subunit-like PLP-dependent enzymes"/>
    <property type="match status" value="1"/>
</dbReference>
<dbReference type="InterPro" id="IPR005857">
    <property type="entry name" value="Cysta_beta_synth"/>
</dbReference>
<dbReference type="CDD" id="cd01561">
    <property type="entry name" value="CBS_like"/>
    <property type="match status" value="1"/>
</dbReference>
<feature type="domain" description="Tryptophan synthase beta chain-like PALP" evidence="9">
    <location>
        <begin position="43"/>
        <end position="338"/>
    </location>
</feature>
<evidence type="ECO:0000256" key="5">
    <source>
        <dbReference type="ARBA" id="ARBA00022898"/>
    </source>
</evidence>
<comment type="caution">
    <text evidence="10">The sequence shown here is derived from an EMBL/GenBank/DDBJ whole genome shotgun (WGS) entry which is preliminary data.</text>
</comment>
<evidence type="ECO:0000256" key="7">
    <source>
        <dbReference type="ARBA" id="ARBA00026192"/>
    </source>
</evidence>
<evidence type="ECO:0000256" key="3">
    <source>
        <dbReference type="ARBA" id="ARBA00007103"/>
    </source>
</evidence>
<accession>A0ABD0XU65</accession>
<keyword evidence="5" id="KW-0663">Pyridoxal phosphate</keyword>
<comment type="cofactor">
    <cofactor evidence="1">
        <name>pyridoxal 5'-phosphate</name>
        <dbReference type="ChEBI" id="CHEBI:597326"/>
    </cofactor>
</comment>
<dbReference type="GO" id="GO:0004122">
    <property type="term" value="F:cystathionine beta-synthase activity"/>
    <property type="evidence" value="ECO:0007669"/>
    <property type="project" value="UniProtKB-EC"/>
</dbReference>